<accession>A0A120GQA4</accession>
<feature type="transmembrane region" description="Helical" evidence="1">
    <location>
        <begin position="27"/>
        <end position="48"/>
    </location>
</feature>
<evidence type="ECO:0000313" key="3">
    <source>
        <dbReference type="Proteomes" id="UP000064189"/>
    </source>
</evidence>
<evidence type="ECO:0000313" key="2">
    <source>
        <dbReference type="EMBL" id="KWW21001.1"/>
    </source>
</evidence>
<keyword evidence="3" id="KW-1185">Reference proteome</keyword>
<feature type="transmembrane region" description="Helical" evidence="1">
    <location>
        <begin position="351"/>
        <end position="377"/>
    </location>
</feature>
<dbReference type="Proteomes" id="UP000064189">
    <property type="component" value="Unassembled WGS sequence"/>
</dbReference>
<dbReference type="AlphaFoldDB" id="A0A120GQA4"/>
<feature type="transmembrane region" description="Helical" evidence="1">
    <location>
        <begin position="383"/>
        <end position="405"/>
    </location>
</feature>
<feature type="transmembrane region" description="Helical" evidence="1">
    <location>
        <begin position="210"/>
        <end position="228"/>
    </location>
</feature>
<comment type="caution">
    <text evidence="2">The sequence shown here is derived from an EMBL/GenBank/DDBJ whole genome shotgun (WGS) entry which is preliminary data.</text>
</comment>
<organism evidence="2 3">
    <name type="scientific">Peribacillus simplex</name>
    <dbReference type="NCBI Taxonomy" id="1478"/>
    <lineage>
        <taxon>Bacteria</taxon>
        <taxon>Bacillati</taxon>
        <taxon>Bacillota</taxon>
        <taxon>Bacilli</taxon>
        <taxon>Bacillales</taxon>
        <taxon>Bacillaceae</taxon>
        <taxon>Peribacillus</taxon>
    </lineage>
</organism>
<feature type="transmembrane region" description="Helical" evidence="1">
    <location>
        <begin position="102"/>
        <end position="132"/>
    </location>
</feature>
<feature type="transmembrane region" description="Helical" evidence="1">
    <location>
        <begin position="180"/>
        <end position="198"/>
    </location>
</feature>
<keyword evidence="1" id="KW-0472">Membrane</keyword>
<dbReference type="RefSeq" id="WP_061141354.1">
    <property type="nucleotide sequence ID" value="NZ_LNNH01000012.1"/>
</dbReference>
<evidence type="ECO:0000256" key="1">
    <source>
        <dbReference type="SAM" id="Phobius"/>
    </source>
</evidence>
<feature type="transmembrane region" description="Helical" evidence="1">
    <location>
        <begin position="307"/>
        <end position="330"/>
    </location>
</feature>
<gene>
    <name evidence="2" type="ORF">AS888_15370</name>
</gene>
<feature type="transmembrane region" description="Helical" evidence="1">
    <location>
        <begin position="60"/>
        <end position="81"/>
    </location>
</feature>
<keyword evidence="1" id="KW-1133">Transmembrane helix</keyword>
<sequence>MTWIIQVVQKIETPRIIHKVKELIQKYTTLILAIVIGLLLMYAVYVTLTIKTLIEIDFNIVTMFINVIKVWTVVICFCLVFTRNKLKHGNYIFFYMNTSIKAYELVLGSLVHTYLFSILIMLFSFFPLLLAMVIKGMTINLSSLLLLLLTISFLFIFAMTVWMLANFLLMKYLNKDKENLYGSSIALITILFGSISLGERYWKNFLEEHLGFYFSLLLFLSFILLVIFRRISTGYLMSILKQKNESRLVRKYKSKSIFTNNEYSLQMNVEWINFTRNQIFKEQGLVFCILIGMATGTYFIFDANNFFLVFSFITQFGLKEILVMIPLTVGMHFKEYKIAIYNLNIQKNPYFTTRVIISYIVNCFSYYLFLLLSYFLFGVEMGNLYGALFSIMFITMFSILVSFLIKIDDFNKIFIVIFLLACVNIFDFIIQQTFILEIYIQLVYTGFSIIIFLIIMGLYLRKPILI</sequence>
<feature type="transmembrane region" description="Helical" evidence="1">
    <location>
        <begin position="438"/>
        <end position="460"/>
    </location>
</feature>
<feature type="transmembrane region" description="Helical" evidence="1">
    <location>
        <begin position="412"/>
        <end position="432"/>
    </location>
</feature>
<reference evidence="2 3" key="1">
    <citation type="submission" date="2015-11" db="EMBL/GenBank/DDBJ databases">
        <title>Genome Sequence of Bacillus simplex strain VanAntwerpen2.</title>
        <authorList>
            <person name="Couger M.B."/>
        </authorList>
    </citation>
    <scope>NUCLEOTIDE SEQUENCE [LARGE SCALE GENOMIC DNA]</scope>
    <source>
        <strain evidence="2 3">VanAntwerpen02</strain>
    </source>
</reference>
<name>A0A120GQA4_9BACI</name>
<feature type="transmembrane region" description="Helical" evidence="1">
    <location>
        <begin position="144"/>
        <end position="168"/>
    </location>
</feature>
<protein>
    <submittedName>
        <fullName evidence="2">Uncharacterized protein</fullName>
    </submittedName>
</protein>
<proteinExistence type="predicted"/>
<dbReference type="EMBL" id="LNNH01000012">
    <property type="protein sequence ID" value="KWW21001.1"/>
    <property type="molecule type" value="Genomic_DNA"/>
</dbReference>
<keyword evidence="1" id="KW-0812">Transmembrane</keyword>
<feature type="transmembrane region" description="Helical" evidence="1">
    <location>
        <begin position="284"/>
        <end position="301"/>
    </location>
</feature>